<dbReference type="EMBL" id="CAJVQB010006394">
    <property type="protein sequence ID" value="CAG8683184.1"/>
    <property type="molecule type" value="Genomic_DNA"/>
</dbReference>
<name>A0ABN7UWV3_GIGMA</name>
<feature type="transmembrane region" description="Helical" evidence="1">
    <location>
        <begin position="674"/>
        <end position="698"/>
    </location>
</feature>
<proteinExistence type="predicted"/>
<keyword evidence="1" id="KW-0812">Transmembrane</keyword>
<feature type="transmembrane region" description="Helical" evidence="1">
    <location>
        <begin position="648"/>
        <end position="668"/>
    </location>
</feature>
<keyword evidence="3" id="KW-1185">Reference proteome</keyword>
<feature type="non-terminal residue" evidence="2">
    <location>
        <position position="773"/>
    </location>
</feature>
<protein>
    <submittedName>
        <fullName evidence="2">18549_t:CDS:1</fullName>
    </submittedName>
</protein>
<accession>A0ABN7UWV3</accession>
<keyword evidence="1" id="KW-0472">Membrane</keyword>
<evidence type="ECO:0000313" key="3">
    <source>
        <dbReference type="Proteomes" id="UP000789901"/>
    </source>
</evidence>
<gene>
    <name evidence="2" type="ORF">GMARGA_LOCUS11089</name>
</gene>
<feature type="transmembrane region" description="Helical" evidence="1">
    <location>
        <begin position="730"/>
        <end position="749"/>
    </location>
</feature>
<reference evidence="2 3" key="1">
    <citation type="submission" date="2021-06" db="EMBL/GenBank/DDBJ databases">
        <authorList>
            <person name="Kallberg Y."/>
            <person name="Tangrot J."/>
            <person name="Rosling A."/>
        </authorList>
    </citation>
    <scope>NUCLEOTIDE SEQUENCE [LARGE SCALE GENOMIC DNA]</scope>
    <source>
        <strain evidence="2 3">120-4 pot B 10/14</strain>
    </source>
</reference>
<comment type="caution">
    <text evidence="2">The sequence shown here is derived from an EMBL/GenBank/DDBJ whole genome shotgun (WGS) entry which is preliminary data.</text>
</comment>
<sequence length="773" mass="91966">MSEQIIEIPSEQSPPHNGKKITKIVCSPKLKYVATWSDEDISACIYSIEGQTNLEFKICYPLKELVEHDLSGEIKNDFLKAEKYELKLSDQKHIALMPYDEGYRHAALFTLERHEVKILEPRDNKKEIIESNFIINEGDYYLLVRREKNSNSITGYIFELCGKLKKIFRVSNYNYSKDHIVLHNNGYIFIYKRDTHIIMAWNTVTLEFIAYLTTEWEIDCIHPYIFTEKRHKETEEISELEFNQSYIINYSMVFYIDENKLKAKTFPESWRDKFNNMATNLVANEVFEEIEKEDEYISLQPEMSKIRINYFWSSSTSFQKEYKERLPYLPPPEFEFEKSHDLYELMIEDYSNSRFKLSLYGRYLMEHLLENEKFESIETLLKNIINLTIKNSDRSFISNLPLMKIITYNLRKLSYYPEIINWFLSRITFFVPDDTLSEIISTNSTSNHLQKFGEYPNIFDTSLIYLKIESFLNLMFIIFKHSKFYLRIIIPMPKIFTQHKRKKTTIKLVFPLMGLTDYSLGSYFMKNLDFEYSTIEKKFISFIDTIFDAYSSFGFSLETNLYELWIGEALLTYKWNTYGRAIHIINLFIHLFCLTCFVLTVISYDQISSFIRLFLLSIVIIITLIYYILDMIYWIYEARMKKMDIPLFLAETVTMGFMLFAASTIIYYRDSKSYSGWFYIINNTYFDLSAYITFAILLLELKILFNLHIFEFFGIEFAIIFGVFNEVLPFLVTLVLFIFIFTSSLHILLKLNSDSNENWNLVDFIIVPYTTLT</sequence>
<feature type="transmembrane region" description="Helical" evidence="1">
    <location>
        <begin position="462"/>
        <end position="479"/>
    </location>
</feature>
<keyword evidence="1" id="KW-1133">Transmembrane helix</keyword>
<organism evidence="2 3">
    <name type="scientific">Gigaspora margarita</name>
    <dbReference type="NCBI Taxonomy" id="4874"/>
    <lineage>
        <taxon>Eukaryota</taxon>
        <taxon>Fungi</taxon>
        <taxon>Fungi incertae sedis</taxon>
        <taxon>Mucoromycota</taxon>
        <taxon>Glomeromycotina</taxon>
        <taxon>Glomeromycetes</taxon>
        <taxon>Diversisporales</taxon>
        <taxon>Gigasporaceae</taxon>
        <taxon>Gigaspora</taxon>
    </lineage>
</organism>
<dbReference type="Proteomes" id="UP000789901">
    <property type="component" value="Unassembled WGS sequence"/>
</dbReference>
<evidence type="ECO:0000313" key="2">
    <source>
        <dbReference type="EMBL" id="CAG8683184.1"/>
    </source>
</evidence>
<evidence type="ECO:0000256" key="1">
    <source>
        <dbReference type="SAM" id="Phobius"/>
    </source>
</evidence>
<feature type="transmembrane region" description="Helical" evidence="1">
    <location>
        <begin position="584"/>
        <end position="604"/>
    </location>
</feature>
<feature type="transmembrane region" description="Helical" evidence="1">
    <location>
        <begin position="705"/>
        <end position="724"/>
    </location>
</feature>
<feature type="transmembrane region" description="Helical" evidence="1">
    <location>
        <begin position="610"/>
        <end position="636"/>
    </location>
</feature>